<proteinExistence type="predicted"/>
<accession>A0A6J5LTU3</accession>
<evidence type="ECO:0000256" key="1">
    <source>
        <dbReference type="SAM" id="MobiDB-lite"/>
    </source>
</evidence>
<evidence type="ECO:0000259" key="2">
    <source>
        <dbReference type="Pfam" id="PF18013"/>
    </source>
</evidence>
<dbReference type="Pfam" id="PF18013">
    <property type="entry name" value="Phage_lysozyme2"/>
    <property type="match status" value="1"/>
</dbReference>
<feature type="region of interest" description="Disordered" evidence="1">
    <location>
        <begin position="120"/>
        <end position="159"/>
    </location>
</feature>
<feature type="compositionally biased region" description="Gly residues" evidence="1">
    <location>
        <begin position="124"/>
        <end position="140"/>
    </location>
</feature>
<feature type="region of interest" description="Disordered" evidence="1">
    <location>
        <begin position="899"/>
        <end position="926"/>
    </location>
</feature>
<reference evidence="3" key="1">
    <citation type="submission" date="2020-04" db="EMBL/GenBank/DDBJ databases">
        <authorList>
            <person name="Chiriac C."/>
            <person name="Salcher M."/>
            <person name="Ghai R."/>
            <person name="Kavagutti S V."/>
        </authorList>
    </citation>
    <scope>NUCLEOTIDE SEQUENCE</scope>
</reference>
<organism evidence="3">
    <name type="scientific">uncultured Caudovirales phage</name>
    <dbReference type="NCBI Taxonomy" id="2100421"/>
    <lineage>
        <taxon>Viruses</taxon>
        <taxon>Duplodnaviria</taxon>
        <taxon>Heunggongvirae</taxon>
        <taxon>Uroviricota</taxon>
        <taxon>Caudoviricetes</taxon>
        <taxon>Peduoviridae</taxon>
        <taxon>Maltschvirus</taxon>
        <taxon>Maltschvirus maltsch</taxon>
    </lineage>
</organism>
<dbReference type="Gene3D" id="1.10.530.10">
    <property type="match status" value="1"/>
</dbReference>
<dbReference type="EMBL" id="LR796340">
    <property type="protein sequence ID" value="CAB4137172.1"/>
    <property type="molecule type" value="Genomic_DNA"/>
</dbReference>
<sequence>MTVKIPISAELNTGDLKAALEQLTRQINTMGGAVAQANRVKFDPISRSTIEDLRRVEQSFNSLLKVSHELNRRVRATGQQGRGLFDLDWSSLYPDSGARARQMMNAFRYTTGLGFSALPSAPIGPGGGGGGVPGGGGGRPPGGPPPAPPPAPPGGGVFGPAAMAGLQAAGPVGGAAAGAVGRGGGMGAMASTFLGGLLAWGVGTAVSAVRAKIGEAEQESIGYDSLKRQLGDLGVHFNTLRESIRGASDAIDVTFQEAQTLAREFTVLSGLSRQQAAMLGTEVAIGGGFGRSFGMAPGRSNAFFAGMRGLGITANADDSRRMAMVIGETIARSGQLGRAEDVLRAVEGYAGAQARQSLTSPNIAGYGGFLSAMVGSGMVGMDPTNAAQILGRVNSAITNPGAGEAGQMFMYSALGTRFGLNPIETRILQEQGAFGTGRGAFGAGSPYAAFAGRFGLRTPGAAGSGVTNIEAVMAHLRRNYGGDPLLMADAMSNLFGLNISQSMALASVEPHGLGRLQGLLAENGVSVSSLSGTGISALAQIASGDRGTLLEQAGSLRRRTGRGALGVEEARELDRAEDAARSGDLERLRNVLIRLSAQREQEETEGSRTRESINQLDKTLQRLATGLIGPMSDVRNAVVYLAGRGRMTGRQINERVMAMERADIGAQADDEADAVRRRYGAAIGQVRARMLAPGADHRALQAEERALEAERDLALREVQGRREGRLRELEGRPISPDATERARAVAAGLMRRGVPEAAAWGLAASSLRESGANPGAVEAGGGGRGLFQWTGARREEFRRRYGVDPHEATLDQQLDFAVGELRGSERAAGQALWGARTPEQAAEIAARRFLRPADPDGAAAADMAAARRLGAGLTPLPPGAPPAAAPPVQVDIQGRFMLERPDGSPAAPPVDLRSRVTPPTPAGGYM</sequence>
<name>A0A6J5LTU3_9CAUD</name>
<protein>
    <recommendedName>
        <fullName evidence="2">Phage tail lysozyme domain-containing protein</fullName>
    </recommendedName>
</protein>
<feature type="domain" description="Phage tail lysozyme" evidence="2">
    <location>
        <begin position="740"/>
        <end position="866"/>
    </location>
</feature>
<evidence type="ECO:0000313" key="3">
    <source>
        <dbReference type="EMBL" id="CAB4137172.1"/>
    </source>
</evidence>
<feature type="compositionally biased region" description="Pro residues" evidence="1">
    <location>
        <begin position="141"/>
        <end position="153"/>
    </location>
</feature>
<dbReference type="InterPro" id="IPR041219">
    <property type="entry name" value="Phage_lysozyme2"/>
</dbReference>
<gene>
    <name evidence="3" type="ORF">UFOVP326_9</name>
</gene>